<dbReference type="Proteomes" id="UP001165960">
    <property type="component" value="Unassembled WGS sequence"/>
</dbReference>
<evidence type="ECO:0000313" key="1">
    <source>
        <dbReference type="EMBL" id="KAJ9058324.1"/>
    </source>
</evidence>
<dbReference type="EMBL" id="QTSX02005730">
    <property type="protein sequence ID" value="KAJ9058324.1"/>
    <property type="molecule type" value="Genomic_DNA"/>
</dbReference>
<sequence length="271" mass="31192">MSNFNQTSPLLQNASTFGQQNNGTQGNYAPFGAQPFGNQQRSSFGAQNFGNHQCPSFGSHAQGYQQQWNGNQFQNQGYGQNQGNNQRNQADALREVEQRAQQSQDALYQERQQGNNYQATRQTADIIANNADISRHIIEYVRQEIRNCQQYANSPVERQAYQQREQQLEQLAQVKDQLRYLSQQRANAQDNGQRENLTEQLIELSRHAQNLTRNIINETQNQRNGNQIQTPFYPQNYDGNRQGNFDNAGQNSQNQGFRGNFQQPSLYNNYQ</sequence>
<name>A0ACC2S7L5_9FUNG</name>
<evidence type="ECO:0000313" key="2">
    <source>
        <dbReference type="Proteomes" id="UP001165960"/>
    </source>
</evidence>
<accession>A0ACC2S7L5</accession>
<organism evidence="1 2">
    <name type="scientific">Entomophthora muscae</name>
    <dbReference type="NCBI Taxonomy" id="34485"/>
    <lineage>
        <taxon>Eukaryota</taxon>
        <taxon>Fungi</taxon>
        <taxon>Fungi incertae sedis</taxon>
        <taxon>Zoopagomycota</taxon>
        <taxon>Entomophthoromycotina</taxon>
        <taxon>Entomophthoromycetes</taxon>
        <taxon>Entomophthorales</taxon>
        <taxon>Entomophthoraceae</taxon>
        <taxon>Entomophthora</taxon>
    </lineage>
</organism>
<keyword evidence="2" id="KW-1185">Reference proteome</keyword>
<comment type="caution">
    <text evidence="1">The sequence shown here is derived from an EMBL/GenBank/DDBJ whole genome shotgun (WGS) entry which is preliminary data.</text>
</comment>
<gene>
    <name evidence="1" type="ORF">DSO57_1013583</name>
</gene>
<proteinExistence type="predicted"/>
<protein>
    <submittedName>
        <fullName evidence="1">Uncharacterized protein</fullName>
    </submittedName>
</protein>
<reference evidence="1" key="1">
    <citation type="submission" date="2022-04" db="EMBL/GenBank/DDBJ databases">
        <title>Genome of the entomopathogenic fungus Entomophthora muscae.</title>
        <authorList>
            <person name="Elya C."/>
            <person name="Lovett B.R."/>
            <person name="Lee E."/>
            <person name="Macias A.M."/>
            <person name="Hajek A.E."/>
            <person name="De Bivort B.L."/>
            <person name="Kasson M.T."/>
            <person name="De Fine Licht H.H."/>
            <person name="Stajich J.E."/>
        </authorList>
    </citation>
    <scope>NUCLEOTIDE SEQUENCE</scope>
    <source>
        <strain evidence="1">Berkeley</strain>
    </source>
</reference>